<dbReference type="Proteomes" id="UP000326458">
    <property type="component" value="Unassembled WGS sequence"/>
</dbReference>
<dbReference type="AlphaFoldDB" id="A0A5N3WDX9"/>
<protein>
    <submittedName>
        <fullName evidence="1">Uncharacterized protein</fullName>
    </submittedName>
</protein>
<organism evidence="1 2">
    <name type="scientific">Muntiacus muntjak</name>
    <name type="common">Barking deer</name>
    <name type="synonym">Indian muntjac</name>
    <dbReference type="NCBI Taxonomy" id="9888"/>
    <lineage>
        <taxon>Eukaryota</taxon>
        <taxon>Metazoa</taxon>
        <taxon>Chordata</taxon>
        <taxon>Craniata</taxon>
        <taxon>Vertebrata</taxon>
        <taxon>Euteleostomi</taxon>
        <taxon>Mammalia</taxon>
        <taxon>Eutheria</taxon>
        <taxon>Laurasiatheria</taxon>
        <taxon>Artiodactyla</taxon>
        <taxon>Ruminantia</taxon>
        <taxon>Pecora</taxon>
        <taxon>Cervidae</taxon>
        <taxon>Muntiacinae</taxon>
        <taxon>Muntiacus</taxon>
    </lineage>
</organism>
<accession>A0A5N3WDX9</accession>
<dbReference type="EMBL" id="VCEA01000001">
    <property type="protein sequence ID" value="KAB0359028.1"/>
    <property type="molecule type" value="Genomic_DNA"/>
</dbReference>
<sequence>MQANNCYRDVATPIFSLQHFPEIHFAKFLKYTYKSQARGHPGCSIHGIFPGKNSGVGCHFLLQGIFLTQGWNLGLLHCRQTLYHLITRESLCYRVSELKTALPISWSCGIWRSLCSCSLLGFLMFQSCFSLTQEERISISGQRQALTTQSFGAANCSTPGHKTIDMNTGFLSHSGREPGVLNREGKKIYPLRFISSCLLGTSGLPTETRLDCITENLSSSFSIRVKLHSNNIAQREQKTQETLLCPQILYIQSHGFSSSSLTLAFVPRFINNDYVTAEITYSTAHAPHQVPHQFIIIQHKIINTTQVFGFILHKDEAALQKIDLETMSYIKTINLKDYQCIPQSLAYTHLGGYYFVGCKPDSTGAAPPQLLVDGVTDSVIGFNSDVTGTPYVSPDGHYLVTISDMKGLVRVQYITIRGEIQEAFDIHTNLHISDLAFQPSFTEAHQYNIYGSSSTQTDVLFVELASGKVKMIKSLKEPLKAEEWPWNLKNRQIQDSGLFGQYLMTPSKDSLFILDGRLNKLNCEITEVEKGNTVIWVGEA</sequence>
<evidence type="ECO:0000313" key="2">
    <source>
        <dbReference type="Proteomes" id="UP000326458"/>
    </source>
</evidence>
<proteinExistence type="predicted"/>
<name>A0A5N3WDX9_MUNMU</name>
<dbReference type="SUPFAM" id="SSF75011">
    <property type="entry name" value="3-carboxy-cis,cis-mucoante lactonizing enzyme"/>
    <property type="match status" value="1"/>
</dbReference>
<keyword evidence="2" id="KW-1185">Reference proteome</keyword>
<reference evidence="1 2" key="1">
    <citation type="submission" date="2019-06" db="EMBL/GenBank/DDBJ databases">
        <title>Discovery of a novel chromosome fission-fusion reversal in muntjac.</title>
        <authorList>
            <person name="Mudd A.B."/>
            <person name="Bredeson J.V."/>
            <person name="Baum R."/>
            <person name="Hockemeyer D."/>
            <person name="Rokhsar D.S."/>
        </authorList>
    </citation>
    <scope>NUCLEOTIDE SEQUENCE [LARGE SCALE GENOMIC DNA]</scope>
    <source>
        <strain evidence="1">UTSW_UCB_Mm</strain>
        <tissue evidence="1">Fibroblast cell line</tissue>
    </source>
</reference>
<gene>
    <name evidence="1" type="ORF">FD754_003184</name>
</gene>
<comment type="caution">
    <text evidence="1">The sequence shown here is derived from an EMBL/GenBank/DDBJ whole genome shotgun (WGS) entry which is preliminary data.</text>
</comment>
<evidence type="ECO:0000313" key="1">
    <source>
        <dbReference type="EMBL" id="KAB0359028.1"/>
    </source>
</evidence>